<comment type="pathway">
    <text evidence="1 4">Glycan metabolism; pectin biosynthesis.</text>
</comment>
<comment type="caution">
    <text evidence="5">The sequence shown here is derived from an EMBL/GenBank/DDBJ whole genome shotgun (WGS) entry which is preliminary data.</text>
</comment>
<dbReference type="PANTHER" id="PTHR32116">
    <property type="entry name" value="GALACTURONOSYLTRANSFERASE 4-RELATED"/>
    <property type="match status" value="1"/>
</dbReference>
<keyword evidence="3 4" id="KW-0808">Transferase</keyword>
<keyword evidence="6" id="KW-1185">Reference proteome</keyword>
<evidence type="ECO:0000313" key="6">
    <source>
        <dbReference type="Proteomes" id="UP001419268"/>
    </source>
</evidence>
<comment type="subcellular location">
    <subcellularLocation>
        <location evidence="4">Golgi apparatus membrane</location>
        <topology evidence="4">Single-pass type II membrane protein</topology>
    </subcellularLocation>
</comment>
<proteinExistence type="inferred from homology"/>
<evidence type="ECO:0000313" key="5">
    <source>
        <dbReference type="EMBL" id="KAK9084003.1"/>
    </source>
</evidence>
<dbReference type="AlphaFoldDB" id="A0AAP0E2X0"/>
<gene>
    <name evidence="5" type="ORF">Scep_030474</name>
</gene>
<reference evidence="5 6" key="1">
    <citation type="submission" date="2024-01" db="EMBL/GenBank/DDBJ databases">
        <title>Genome assemblies of Stephania.</title>
        <authorList>
            <person name="Yang L."/>
        </authorList>
    </citation>
    <scope>NUCLEOTIDE SEQUENCE [LARGE SCALE GENOMIC DNA]</scope>
    <source>
        <strain evidence="5">JXDWG</strain>
        <tissue evidence="5">Leaf</tissue>
    </source>
</reference>
<dbReference type="PANTHER" id="PTHR32116:SF76">
    <property type="entry name" value="GALACTURONOSYLTRANSFERASE 3-RELATED"/>
    <property type="match status" value="1"/>
</dbReference>
<dbReference type="GO" id="GO:0071555">
    <property type="term" value="P:cell wall organization"/>
    <property type="evidence" value="ECO:0007669"/>
    <property type="project" value="UniProtKB-KW"/>
</dbReference>
<dbReference type="InterPro" id="IPR029993">
    <property type="entry name" value="GAUT"/>
</dbReference>
<dbReference type="Gene3D" id="3.90.550.10">
    <property type="entry name" value="Spore Coat Polysaccharide Biosynthesis Protein SpsA, Chain A"/>
    <property type="match status" value="1"/>
</dbReference>
<dbReference type="SUPFAM" id="SSF53448">
    <property type="entry name" value="Nucleotide-diphospho-sugar transferases"/>
    <property type="match status" value="1"/>
</dbReference>
<evidence type="ECO:0000256" key="2">
    <source>
        <dbReference type="ARBA" id="ARBA00006351"/>
    </source>
</evidence>
<dbReference type="Pfam" id="PF01501">
    <property type="entry name" value="Glyco_transf_8"/>
    <property type="match status" value="1"/>
</dbReference>
<evidence type="ECO:0000256" key="3">
    <source>
        <dbReference type="ARBA" id="ARBA00022676"/>
    </source>
</evidence>
<evidence type="ECO:0000256" key="1">
    <source>
        <dbReference type="ARBA" id="ARBA00004877"/>
    </source>
</evidence>
<dbReference type="GO" id="GO:0000139">
    <property type="term" value="C:Golgi membrane"/>
    <property type="evidence" value="ECO:0007669"/>
    <property type="project" value="UniProtKB-SubCell"/>
</dbReference>
<keyword evidence="4" id="KW-0961">Cell wall biogenesis/degradation</keyword>
<comment type="similarity">
    <text evidence="2 4">Belongs to the glycosyltransferase 8 family.</text>
</comment>
<dbReference type="EC" id="2.4.1.-" evidence="4"/>
<dbReference type="EMBL" id="JBBNAG010000013">
    <property type="protein sequence ID" value="KAK9084003.1"/>
    <property type="molecule type" value="Genomic_DNA"/>
</dbReference>
<dbReference type="GO" id="GO:0047262">
    <property type="term" value="F:polygalacturonate 4-alpha-galacturonosyltransferase activity"/>
    <property type="evidence" value="ECO:0007669"/>
    <property type="project" value="InterPro"/>
</dbReference>
<sequence>MVNGAVETCKESFFHRFHTYLNFSDILIKQNFDPNACGWAYGMNIFDLKEWKKRNITRIYHQWQSLKADRMLWKLGSLPPGLITFYNLTYPLDRSWHVLGLGYDAEVNSTEIENAGVVHYNGNYKPWLELAFPHYKGY</sequence>
<keyword evidence="4" id="KW-0333">Golgi apparatus</keyword>
<name>A0AAP0E2X0_9MAGN</name>
<dbReference type="InterPro" id="IPR029044">
    <property type="entry name" value="Nucleotide-diphossugar_trans"/>
</dbReference>
<dbReference type="Proteomes" id="UP001419268">
    <property type="component" value="Unassembled WGS sequence"/>
</dbReference>
<protein>
    <recommendedName>
        <fullName evidence="4">Hexosyltransferase</fullName>
        <ecNumber evidence="4">2.4.1.-</ecNumber>
    </recommendedName>
</protein>
<evidence type="ECO:0000256" key="4">
    <source>
        <dbReference type="RuleBase" id="RU362027"/>
    </source>
</evidence>
<organism evidence="5 6">
    <name type="scientific">Stephania cephalantha</name>
    <dbReference type="NCBI Taxonomy" id="152367"/>
    <lineage>
        <taxon>Eukaryota</taxon>
        <taxon>Viridiplantae</taxon>
        <taxon>Streptophyta</taxon>
        <taxon>Embryophyta</taxon>
        <taxon>Tracheophyta</taxon>
        <taxon>Spermatophyta</taxon>
        <taxon>Magnoliopsida</taxon>
        <taxon>Ranunculales</taxon>
        <taxon>Menispermaceae</taxon>
        <taxon>Menispermoideae</taxon>
        <taxon>Cissampelideae</taxon>
        <taxon>Stephania</taxon>
    </lineage>
</organism>
<accession>A0AAP0E2X0</accession>
<dbReference type="InterPro" id="IPR002495">
    <property type="entry name" value="Glyco_trans_8"/>
</dbReference>
<keyword evidence="3 4" id="KW-0328">Glycosyltransferase</keyword>